<gene>
    <name evidence="1" type="ORF">DERYTH_LOCUS19116</name>
</gene>
<dbReference type="SUPFAM" id="SSF52047">
    <property type="entry name" value="RNI-like"/>
    <property type="match status" value="1"/>
</dbReference>
<name>A0A9N9JDD9_9GLOM</name>
<proteinExistence type="predicted"/>
<organism evidence="1 2">
    <name type="scientific">Dentiscutata erythropus</name>
    <dbReference type="NCBI Taxonomy" id="1348616"/>
    <lineage>
        <taxon>Eukaryota</taxon>
        <taxon>Fungi</taxon>
        <taxon>Fungi incertae sedis</taxon>
        <taxon>Mucoromycota</taxon>
        <taxon>Glomeromycotina</taxon>
        <taxon>Glomeromycetes</taxon>
        <taxon>Diversisporales</taxon>
        <taxon>Gigasporaceae</taxon>
        <taxon>Dentiscutata</taxon>
    </lineage>
</organism>
<accession>A0A9N9JDD9</accession>
<evidence type="ECO:0000313" key="2">
    <source>
        <dbReference type="Proteomes" id="UP000789405"/>
    </source>
</evidence>
<evidence type="ECO:0000313" key="1">
    <source>
        <dbReference type="EMBL" id="CAG8775455.1"/>
    </source>
</evidence>
<dbReference type="AlphaFoldDB" id="A0A9N9JDD9"/>
<feature type="non-terminal residue" evidence="1">
    <location>
        <position position="285"/>
    </location>
</feature>
<feature type="non-terminal residue" evidence="1">
    <location>
        <position position="1"/>
    </location>
</feature>
<comment type="caution">
    <text evidence="1">The sequence shown here is derived from an EMBL/GenBank/DDBJ whole genome shotgun (WGS) entry which is preliminary data.</text>
</comment>
<protein>
    <submittedName>
        <fullName evidence="1">19957_t:CDS:1</fullName>
    </submittedName>
</protein>
<keyword evidence="2" id="KW-1185">Reference proteome</keyword>
<dbReference type="EMBL" id="CAJVPY010020411">
    <property type="protein sequence ID" value="CAG8775455.1"/>
    <property type="molecule type" value="Genomic_DNA"/>
</dbReference>
<dbReference type="InterPro" id="IPR032675">
    <property type="entry name" value="LRR_dom_sf"/>
</dbReference>
<reference evidence="1" key="1">
    <citation type="submission" date="2021-06" db="EMBL/GenBank/DDBJ databases">
        <authorList>
            <person name="Kallberg Y."/>
            <person name="Tangrot J."/>
            <person name="Rosling A."/>
        </authorList>
    </citation>
    <scope>NUCLEOTIDE SEQUENCE</scope>
    <source>
        <strain evidence="1">MA453B</strain>
    </source>
</reference>
<sequence length="285" mass="33888">PNLTIARLHIDSDTISKLPYFLSSCINLKYLKILGPRNQETNVNNIFREISLIKLANNNLEVLGIHACWTFTPENLELFLGYFTRLKKFELLWSSCVCNEHFKVLLNRFWYGGVDRRDYDDDENDSYQRSFKKRDNRKYNNRFWNKRYIINNESFGKNNGKVVAEIEVITKYMAAVVEEKKLKVVMVEEDFEEDMSSQNNTIIIDAEELEKRKKRAARFGNYLDPNQLASTQDWFIEKSQPINLKDLGYWDKLFSLFDVVKIEEDDYQRQLSFLDDEPVQRLQEL</sequence>
<dbReference type="Proteomes" id="UP000789405">
    <property type="component" value="Unassembled WGS sequence"/>
</dbReference>
<dbReference type="Gene3D" id="3.80.10.10">
    <property type="entry name" value="Ribonuclease Inhibitor"/>
    <property type="match status" value="1"/>
</dbReference>